<dbReference type="GO" id="GO:0010008">
    <property type="term" value="C:endosome membrane"/>
    <property type="evidence" value="ECO:0007669"/>
    <property type="project" value="UniProtKB-SubCell"/>
</dbReference>
<evidence type="ECO:0000256" key="5">
    <source>
        <dbReference type="ARBA" id="ARBA00023034"/>
    </source>
</evidence>
<reference evidence="11 12" key="1">
    <citation type="submission" date="2019-02" db="EMBL/GenBank/DDBJ databases">
        <title>Genome sequencing of the rare red list fungi Antrodiella citrinella (Flaviporus citrinellus).</title>
        <authorList>
            <person name="Buettner E."/>
            <person name="Kellner H."/>
        </authorList>
    </citation>
    <scope>NUCLEOTIDE SEQUENCE [LARGE SCALE GENOMIC DNA]</scope>
    <source>
        <strain evidence="11 12">DSM 108506</strain>
    </source>
</reference>
<dbReference type="OrthoDB" id="10261632at2759"/>
<evidence type="ECO:0000256" key="7">
    <source>
        <dbReference type="SAM" id="Coils"/>
    </source>
</evidence>
<evidence type="ECO:0000259" key="10">
    <source>
        <dbReference type="Pfam" id="PF16854"/>
    </source>
</evidence>
<sequence length="922" mass="102931">MYEETLPHELILSIQRVLDLQPNADPLDVLTNDFNPVGVLNNYFPDEAALGQLEAVQARLAQNELELQQQIEELEEQLRKDQDPNTMQLIQEMISDLLGQISRIREKATESEAVVRNITKEIQVLDLAKKNLILSMTTLKRLQMLVNALSQLEGHVKASDYKEIAQTLAAVKQIVASFKPYSSVQLIAQISRRVQELQLELRSKIDADWDKFYAQDPAKPIKPAIMAAACEVIDVLGPDMRIQFVERYVALELKEYRRIFKATDEAGQLDNLSRRFAWFRRLLQTHENETGRVFPGDWKVGWYLTAKFTEITRDDMTVLLSKAGNKLTVKQLLDTLQETMDFESSMARKYATSIEDILKATQPLAATRQSRSISSAFEPHMGVFIDAQDKALKDMLSQYRGPKSRTSLEAAVPASSDSGDTNDSPVLDQCAKLFTGQALFDLCTLHKKWLKIYAEEVLVTSMKRPTVVQPRRSTEARYDANELKSACTLINTADYCHATALELEEKIREKINVEFKEKVSLQAECDLFVHVISTAIQVLIREFEASCDPAINEMKRTAWATLSLVSGQSAYVDDLMAAMDQVVEVMKSSIEQKKYQRNFLDKAASSVFAKVTGALLLIDLSALKAALLKLPGEALLTTNFTRSVIKSSTRLEALLKVIVTPVDPPEGFILNYTLLIGDASYSNFQKILDLKGTPKQDQNDLMDTFLTVTSTKPDLESTSFLSSLDMDPGQGLNPHLTSPGSSRVSLIPSAGEATATLSSQPLGAQDRVTTKDLESRLHDATEKMFSDTYGYEYKAASSAPPGLKEGVEVKNIHKLVNLRTGDVEQARKCFSKLLKDEGNPDWFVDRAVADILSNAGQVFGNSKLGEWGQSTFKKSYDLPGGAGNTVEVNFVYVYAHTDKKVGEDTVVYTFVYYLGVYFGVPK</sequence>
<keyword evidence="6" id="KW-0472">Membrane</keyword>
<keyword evidence="7" id="KW-0175">Coiled coil</keyword>
<evidence type="ECO:0000256" key="1">
    <source>
        <dbReference type="ARBA" id="ARBA00004150"/>
    </source>
</evidence>
<keyword evidence="5" id="KW-0333">Golgi apparatus</keyword>
<gene>
    <name evidence="11" type="ORF">EUX98_g5803</name>
</gene>
<dbReference type="EMBL" id="SGPM01000182">
    <property type="protein sequence ID" value="THH28391.1"/>
    <property type="molecule type" value="Genomic_DNA"/>
</dbReference>
<evidence type="ECO:0000313" key="12">
    <source>
        <dbReference type="Proteomes" id="UP000308730"/>
    </source>
</evidence>
<accession>A0A4S4MT69</accession>
<dbReference type="InterPro" id="IPR038260">
    <property type="entry name" value="Vps53_C_sf"/>
</dbReference>
<dbReference type="AlphaFoldDB" id="A0A4S4MT69"/>
<comment type="similarity">
    <text evidence="3">Belongs to the VPS53 family.</text>
</comment>
<dbReference type="GO" id="GO:0042147">
    <property type="term" value="P:retrograde transport, endosome to Golgi"/>
    <property type="evidence" value="ECO:0007669"/>
    <property type="project" value="InterPro"/>
</dbReference>
<evidence type="ECO:0000256" key="4">
    <source>
        <dbReference type="ARBA" id="ARBA00022753"/>
    </source>
</evidence>
<evidence type="ECO:0000256" key="3">
    <source>
        <dbReference type="ARBA" id="ARBA00008628"/>
    </source>
</evidence>
<dbReference type="PANTHER" id="PTHR12820:SF0">
    <property type="entry name" value="VACUOLAR PROTEIN SORTING-ASSOCIATED PROTEIN 53 HOMOLOG"/>
    <property type="match status" value="1"/>
</dbReference>
<feature type="domain" description="Vps53 N-terminal" evidence="9">
    <location>
        <begin position="32"/>
        <end position="399"/>
    </location>
</feature>
<dbReference type="PANTHER" id="PTHR12820">
    <property type="entry name" value="VACUOLAR SORTING PROTEIN 53"/>
    <property type="match status" value="1"/>
</dbReference>
<organism evidence="11 12">
    <name type="scientific">Antrodiella citrinella</name>
    <dbReference type="NCBI Taxonomy" id="2447956"/>
    <lineage>
        <taxon>Eukaryota</taxon>
        <taxon>Fungi</taxon>
        <taxon>Dikarya</taxon>
        <taxon>Basidiomycota</taxon>
        <taxon>Agaricomycotina</taxon>
        <taxon>Agaricomycetes</taxon>
        <taxon>Polyporales</taxon>
        <taxon>Steccherinaceae</taxon>
        <taxon>Antrodiella</taxon>
    </lineage>
</organism>
<comment type="subcellular location">
    <subcellularLocation>
        <location evidence="2">Endosome membrane</location>
        <topology evidence="2">Peripheral membrane protein</topology>
    </subcellularLocation>
    <subcellularLocation>
        <location evidence="1">Golgi apparatus</location>
        <location evidence="1">trans-Golgi network membrane</location>
        <topology evidence="1">Peripheral membrane protein</topology>
    </subcellularLocation>
</comment>
<evidence type="ECO:0000259" key="9">
    <source>
        <dbReference type="Pfam" id="PF04100"/>
    </source>
</evidence>
<name>A0A4S4MT69_9APHY</name>
<evidence type="ECO:0000256" key="2">
    <source>
        <dbReference type="ARBA" id="ARBA00004481"/>
    </source>
</evidence>
<dbReference type="InterPro" id="IPR031745">
    <property type="entry name" value="Vps53_C"/>
</dbReference>
<dbReference type="GO" id="GO:0000938">
    <property type="term" value="C:GARP complex"/>
    <property type="evidence" value="ECO:0007669"/>
    <property type="project" value="InterPro"/>
</dbReference>
<dbReference type="InterPro" id="IPR039766">
    <property type="entry name" value="Vps53"/>
</dbReference>
<dbReference type="Pfam" id="PF04100">
    <property type="entry name" value="Vps53_N"/>
    <property type="match status" value="1"/>
</dbReference>
<dbReference type="InterPro" id="IPR007234">
    <property type="entry name" value="Vps53_N"/>
</dbReference>
<keyword evidence="12" id="KW-1185">Reference proteome</keyword>
<comment type="caution">
    <text evidence="11">The sequence shown here is derived from an EMBL/GenBank/DDBJ whole genome shotgun (WGS) entry which is preliminary data.</text>
</comment>
<proteinExistence type="inferred from homology"/>
<feature type="region of interest" description="Disordered" evidence="8">
    <location>
        <begin position="404"/>
        <end position="423"/>
    </location>
</feature>
<feature type="domain" description="Vps53 C-terminal" evidence="10">
    <location>
        <begin position="616"/>
        <end position="693"/>
    </location>
</feature>
<dbReference type="Proteomes" id="UP000308730">
    <property type="component" value="Unassembled WGS sequence"/>
</dbReference>
<feature type="coiled-coil region" evidence="7">
    <location>
        <begin position="53"/>
        <end position="80"/>
    </location>
</feature>
<keyword evidence="4" id="KW-0967">Endosome</keyword>
<protein>
    <submittedName>
        <fullName evidence="11">Uncharacterized protein</fullName>
    </submittedName>
</protein>
<evidence type="ECO:0000256" key="8">
    <source>
        <dbReference type="SAM" id="MobiDB-lite"/>
    </source>
</evidence>
<dbReference type="Gene3D" id="1.10.357.110">
    <property type="entry name" value="Vacuolar protein sorting-associated protein 53, C-terminus"/>
    <property type="match status" value="1"/>
</dbReference>
<dbReference type="Pfam" id="PF16854">
    <property type="entry name" value="VPS53_C"/>
    <property type="match status" value="1"/>
</dbReference>
<evidence type="ECO:0000256" key="6">
    <source>
        <dbReference type="ARBA" id="ARBA00023136"/>
    </source>
</evidence>
<dbReference type="GO" id="GO:0005829">
    <property type="term" value="C:cytosol"/>
    <property type="evidence" value="ECO:0007669"/>
    <property type="project" value="GOC"/>
</dbReference>
<evidence type="ECO:0000313" key="11">
    <source>
        <dbReference type="EMBL" id="THH28391.1"/>
    </source>
</evidence>